<dbReference type="PANTHER" id="PTHR18952:SF200">
    <property type="entry name" value="CARBONIC ANHYDRASE"/>
    <property type="match status" value="1"/>
</dbReference>
<comment type="similarity">
    <text evidence="1 4">Belongs to the alpha-carbonic anhydrase family.</text>
</comment>
<comment type="cofactor">
    <cofactor evidence="4">
        <name>Zn(2+)</name>
        <dbReference type="ChEBI" id="CHEBI:29105"/>
    </cofactor>
</comment>
<evidence type="ECO:0000313" key="7">
    <source>
        <dbReference type="Proteomes" id="UP000265040"/>
    </source>
</evidence>
<dbReference type="SMART" id="SM01057">
    <property type="entry name" value="Carb_anhydrase"/>
    <property type="match status" value="2"/>
</dbReference>
<comment type="function">
    <text evidence="4">Reversible hydration of carbon dioxide.</text>
</comment>
<dbReference type="STRING" id="64144.ENSATEP00000026144"/>
<dbReference type="Gene3D" id="3.10.200.10">
    <property type="entry name" value="Alpha carbonic anhydrase"/>
    <property type="match status" value="2"/>
</dbReference>
<reference evidence="6" key="2">
    <citation type="submission" date="2025-08" db="UniProtKB">
        <authorList>
            <consortium name="Ensembl"/>
        </authorList>
    </citation>
    <scope>IDENTIFICATION</scope>
</reference>
<name>A0A3Q1J491_ANATE</name>
<dbReference type="AlphaFoldDB" id="A0A3Q1J491"/>
<evidence type="ECO:0000256" key="2">
    <source>
        <dbReference type="ARBA" id="ARBA00022723"/>
    </source>
</evidence>
<feature type="domain" description="Alpha-carbonic anhydrase" evidence="5">
    <location>
        <begin position="22"/>
        <end position="271"/>
    </location>
</feature>
<dbReference type="OMA" id="WCYTGCE"/>
<dbReference type="Ensembl" id="ENSATET00000026563.3">
    <property type="protein sequence ID" value="ENSATEP00000026144.1"/>
    <property type="gene ID" value="ENSATEG00000018124.3"/>
</dbReference>
<evidence type="ECO:0000313" key="6">
    <source>
        <dbReference type="Ensembl" id="ENSATEP00000026144.1"/>
    </source>
</evidence>
<accession>A0A3Q1J491</accession>
<dbReference type="Pfam" id="PF00194">
    <property type="entry name" value="Carb_anhydrase"/>
    <property type="match status" value="2"/>
</dbReference>
<feature type="signal peptide" evidence="4">
    <location>
        <begin position="1"/>
        <end position="21"/>
    </location>
</feature>
<sequence>MYQSSLLLCLCLGAVLKCAAGAEWCYTGCAHTPTNWGDLPGSFCGGKRQSPIDIITSKVQKDPDLVNFSFVNMSQPVKSIKNNGHTVQCTLEDVQINGGGLNGTYSTTQFHLHWGDTEHHPGSEHMIDGERYPMEMHVVSVKKGLTLEEALADPQGIAVLGFFINGTDDGDLSGPWSVLTSLLPNATATVIPVIENLTLDDLIGNVDLTKFYRYMGSLTTPNCTEAVAWTVFHEPININKNLIQQFPVKTGLTNIYRPTQDLNNRHVSASPATPLPPSHPWCYGHCEYSVSHWDLLPHSSCGGSHQSPVNIVAHGAVRDKRLNAFTYTNFDNRSAIKSISNSGHTVMCELREDLLEVSGGGLGHVYSTFQLHFHWGTAQESGSEHTVDSKRYTMEMHIVSKRKDLTLDEALQTPNGLAVLGFFIESHPKSSPSVTNAWETLTSYLPAIQNISSAVDVKANLSIDDLLGNVNRAAYYRYNGSLTTPSCNEAVVWTVFEESVKVDQNLITMFPSQIGYFNVFRPTQSLNGRTIYTTKSSSSAPGPIMMFPLLACLHLFV</sequence>
<dbReference type="InterPro" id="IPR023561">
    <property type="entry name" value="Carbonic_anhydrase_a-class"/>
</dbReference>
<keyword evidence="7" id="KW-1185">Reference proteome</keyword>
<dbReference type="SUPFAM" id="SSF51069">
    <property type="entry name" value="Carbonic anhydrase"/>
    <property type="match status" value="2"/>
</dbReference>
<dbReference type="PROSITE" id="PS51144">
    <property type="entry name" value="ALPHA_CA_2"/>
    <property type="match status" value="2"/>
</dbReference>
<protein>
    <recommendedName>
        <fullName evidence="4">Carbonic anhydrase</fullName>
        <ecNumber evidence="4">4.2.1.1</ecNumber>
    </recommendedName>
</protein>
<dbReference type="RefSeq" id="XP_026207437.1">
    <property type="nucleotide sequence ID" value="XM_026351652.1"/>
</dbReference>
<dbReference type="Proteomes" id="UP000265040">
    <property type="component" value="Chromosome 19"/>
</dbReference>
<dbReference type="PANTHER" id="PTHR18952">
    <property type="entry name" value="CARBONIC ANHYDRASE"/>
    <property type="match status" value="1"/>
</dbReference>
<comment type="catalytic activity">
    <reaction evidence="4">
        <text>hydrogencarbonate + H(+) = CO2 + H2O</text>
        <dbReference type="Rhea" id="RHEA:10748"/>
        <dbReference type="ChEBI" id="CHEBI:15377"/>
        <dbReference type="ChEBI" id="CHEBI:15378"/>
        <dbReference type="ChEBI" id="CHEBI:16526"/>
        <dbReference type="ChEBI" id="CHEBI:17544"/>
        <dbReference type="EC" id="4.2.1.1"/>
    </reaction>
</comment>
<proteinExistence type="inferred from homology"/>
<dbReference type="EC" id="4.2.1.1" evidence="4"/>
<dbReference type="OrthoDB" id="429145at2759"/>
<evidence type="ECO:0000259" key="5">
    <source>
        <dbReference type="PROSITE" id="PS51144"/>
    </source>
</evidence>
<dbReference type="InterPro" id="IPR036398">
    <property type="entry name" value="CA_dom_sf"/>
</dbReference>
<dbReference type="GeneTree" id="ENSGT00940000164039"/>
<evidence type="ECO:0000256" key="3">
    <source>
        <dbReference type="ARBA" id="ARBA00022833"/>
    </source>
</evidence>
<feature type="domain" description="Alpha-carbonic anhydrase" evidence="5">
    <location>
        <begin position="279"/>
        <end position="535"/>
    </location>
</feature>
<evidence type="ECO:0000256" key="1">
    <source>
        <dbReference type="ARBA" id="ARBA00010718"/>
    </source>
</evidence>
<dbReference type="GO" id="GO:0005886">
    <property type="term" value="C:plasma membrane"/>
    <property type="evidence" value="ECO:0007669"/>
    <property type="project" value="TreeGrafter"/>
</dbReference>
<keyword evidence="2 4" id="KW-0479">Metal-binding</keyword>
<dbReference type="GO" id="GO:0004089">
    <property type="term" value="F:carbonate dehydratase activity"/>
    <property type="evidence" value="ECO:0007669"/>
    <property type="project" value="UniProtKB-UniRule"/>
</dbReference>
<evidence type="ECO:0000256" key="4">
    <source>
        <dbReference type="RuleBase" id="RU367011"/>
    </source>
</evidence>
<keyword evidence="3 4" id="KW-0862">Zinc</keyword>
<keyword evidence="4" id="KW-0732">Signal</keyword>
<feature type="chain" id="PRO_5025094862" description="Carbonic anhydrase" evidence="4">
    <location>
        <begin position="22"/>
        <end position="557"/>
    </location>
</feature>
<dbReference type="InParanoid" id="A0A3Q1J491"/>
<dbReference type="GO" id="GO:0008270">
    <property type="term" value="F:zinc ion binding"/>
    <property type="evidence" value="ECO:0007669"/>
    <property type="project" value="UniProtKB-UniRule"/>
</dbReference>
<dbReference type="GeneID" id="113156480"/>
<reference evidence="6" key="3">
    <citation type="submission" date="2025-09" db="UniProtKB">
        <authorList>
            <consortium name="Ensembl"/>
        </authorList>
    </citation>
    <scope>IDENTIFICATION</scope>
</reference>
<keyword evidence="4" id="KW-0456">Lyase</keyword>
<dbReference type="PROSITE" id="PS00162">
    <property type="entry name" value="ALPHA_CA_1"/>
    <property type="match status" value="2"/>
</dbReference>
<dbReference type="InterPro" id="IPR001148">
    <property type="entry name" value="CA_dom"/>
</dbReference>
<reference evidence="6" key="1">
    <citation type="submission" date="2021-04" db="EMBL/GenBank/DDBJ databases">
        <authorList>
            <consortium name="Wellcome Sanger Institute Data Sharing"/>
        </authorList>
    </citation>
    <scope>NUCLEOTIDE SEQUENCE [LARGE SCALE GENOMIC DNA]</scope>
</reference>
<dbReference type="InterPro" id="IPR018338">
    <property type="entry name" value="Carbonic_anhydrase_a-class_CS"/>
</dbReference>
<organism evidence="6 7">
    <name type="scientific">Anabas testudineus</name>
    <name type="common">Climbing perch</name>
    <name type="synonym">Anthias testudineus</name>
    <dbReference type="NCBI Taxonomy" id="64144"/>
    <lineage>
        <taxon>Eukaryota</taxon>
        <taxon>Metazoa</taxon>
        <taxon>Chordata</taxon>
        <taxon>Craniata</taxon>
        <taxon>Vertebrata</taxon>
        <taxon>Euteleostomi</taxon>
        <taxon>Actinopterygii</taxon>
        <taxon>Neopterygii</taxon>
        <taxon>Teleostei</taxon>
        <taxon>Neoteleostei</taxon>
        <taxon>Acanthomorphata</taxon>
        <taxon>Anabantaria</taxon>
        <taxon>Anabantiformes</taxon>
        <taxon>Anabantoidei</taxon>
        <taxon>Anabantidae</taxon>
        <taxon>Anabas</taxon>
    </lineage>
</organism>